<protein>
    <recommendedName>
        <fullName evidence="3 14">Histone acetyltransferase</fullName>
        <ecNumber evidence="3 14">2.3.1.48</ecNumber>
    </recommendedName>
</protein>
<feature type="domain" description="MYST-type HAT" evidence="16">
    <location>
        <begin position="193"/>
        <end position="477"/>
    </location>
</feature>
<dbReference type="Pfam" id="PF17772">
    <property type="entry name" value="zf-MYST"/>
    <property type="match status" value="1"/>
</dbReference>
<dbReference type="InterPro" id="IPR040706">
    <property type="entry name" value="Zf-MYST"/>
</dbReference>
<evidence type="ECO:0000313" key="17">
    <source>
        <dbReference type="EMBL" id="KAH9590008.1"/>
    </source>
</evidence>
<reference evidence="17" key="1">
    <citation type="journal article" date="2012" name="Nat. Genet.">
        <title>Whole-genome sequence of Schistosoma haematobium.</title>
        <authorList>
            <person name="Young N.D."/>
            <person name="Jex A.R."/>
            <person name="Li B."/>
            <person name="Liu S."/>
            <person name="Yang L."/>
            <person name="Xiong Z."/>
            <person name="Li Y."/>
            <person name="Cantacessi C."/>
            <person name="Hall R.S."/>
            <person name="Xu X."/>
            <person name="Chen F."/>
            <person name="Wu X."/>
            <person name="Zerlotini A."/>
            <person name="Oliveira G."/>
            <person name="Hofmann A."/>
            <person name="Zhang G."/>
            <person name="Fang X."/>
            <person name="Kang Y."/>
            <person name="Campbell B.E."/>
            <person name="Loukas A."/>
            <person name="Ranganathan S."/>
            <person name="Rollinson D."/>
            <person name="Rinaldi G."/>
            <person name="Brindley P.J."/>
            <person name="Yang H."/>
            <person name="Wang J."/>
            <person name="Wang J."/>
            <person name="Gasser R.B."/>
        </authorList>
    </citation>
    <scope>NUCLEOTIDE SEQUENCE</scope>
</reference>
<dbReference type="SUPFAM" id="SSF55729">
    <property type="entry name" value="Acyl-CoA N-acyltransferases (Nat)"/>
    <property type="match status" value="1"/>
</dbReference>
<keyword evidence="4" id="KW-0808">Transferase</keyword>
<evidence type="ECO:0000256" key="9">
    <source>
        <dbReference type="ARBA" id="ARBA00022990"/>
    </source>
</evidence>
<feature type="active site" description="Proton donor/acceptor" evidence="13">
    <location>
        <position position="379"/>
    </location>
</feature>
<reference evidence="17" key="2">
    <citation type="journal article" date="2019" name="Gigascience">
        <title>High-quality Schistosoma haematobium genome achieved by single-molecule and long-range sequencing.</title>
        <authorList>
            <person name="Stroehlein A.J."/>
            <person name="Korhonen P.K."/>
            <person name="Chong T.M."/>
            <person name="Lim Y.L."/>
            <person name="Chan K.G."/>
            <person name="Webster B."/>
            <person name="Rollinson D."/>
            <person name="Brindley P.J."/>
            <person name="Gasser R.B."/>
            <person name="Young N.D."/>
        </authorList>
    </citation>
    <scope>NUCLEOTIDE SEQUENCE</scope>
</reference>
<dbReference type="PROSITE" id="PS51726">
    <property type="entry name" value="MYST_HAT"/>
    <property type="match status" value="1"/>
</dbReference>
<dbReference type="GO" id="GO:0003682">
    <property type="term" value="F:chromatin binding"/>
    <property type="evidence" value="ECO:0007669"/>
    <property type="project" value="TreeGrafter"/>
</dbReference>
<evidence type="ECO:0000256" key="10">
    <source>
        <dbReference type="ARBA" id="ARBA00023015"/>
    </source>
</evidence>
<evidence type="ECO:0000256" key="15">
    <source>
        <dbReference type="SAM" id="MobiDB-lite"/>
    </source>
</evidence>
<evidence type="ECO:0000256" key="12">
    <source>
        <dbReference type="ARBA" id="ARBA00023242"/>
    </source>
</evidence>
<proteinExistence type="inferred from homology"/>
<dbReference type="Gene3D" id="1.10.10.10">
    <property type="entry name" value="Winged helix-like DNA-binding domain superfamily/Winged helix DNA-binding domain"/>
    <property type="match status" value="1"/>
</dbReference>
<reference evidence="17" key="4">
    <citation type="journal article" date="2022" name="PLoS Pathog.">
        <title>Chromosome-level genome of Schistosoma haematobium underpins genome-wide explorations of molecular variation.</title>
        <authorList>
            <person name="Stroehlein A.J."/>
            <person name="Korhonen P.K."/>
            <person name="Lee V.V."/>
            <person name="Ralph S.A."/>
            <person name="Mentink-Kane M."/>
            <person name="You H."/>
            <person name="McManus D.P."/>
            <person name="Tchuente L.T."/>
            <person name="Stothard J.R."/>
            <person name="Kaur P."/>
            <person name="Dudchenko O."/>
            <person name="Aiden E.L."/>
            <person name="Yang B."/>
            <person name="Yang H."/>
            <person name="Emery A.M."/>
            <person name="Webster B.L."/>
            <person name="Brindley P.J."/>
            <person name="Rollinson D."/>
            <person name="Chang B.C.H."/>
            <person name="Gasser R.B."/>
            <person name="Young N.D."/>
        </authorList>
    </citation>
    <scope>NUCLEOTIDE SEQUENCE</scope>
</reference>
<dbReference type="GO" id="GO:0003712">
    <property type="term" value="F:transcription coregulator activity"/>
    <property type="evidence" value="ECO:0007669"/>
    <property type="project" value="TreeGrafter"/>
</dbReference>
<evidence type="ECO:0000259" key="16">
    <source>
        <dbReference type="PROSITE" id="PS51726"/>
    </source>
</evidence>
<dbReference type="InterPro" id="IPR036388">
    <property type="entry name" value="WH-like_DNA-bd_sf"/>
</dbReference>
<dbReference type="GO" id="GO:0006357">
    <property type="term" value="P:regulation of transcription by RNA polymerase II"/>
    <property type="evidence" value="ECO:0007669"/>
    <property type="project" value="TreeGrafter"/>
</dbReference>
<dbReference type="GO" id="GO:0036409">
    <property type="term" value="C:histone H3-K14 acetyltransferase complex"/>
    <property type="evidence" value="ECO:0007669"/>
    <property type="project" value="TreeGrafter"/>
</dbReference>
<dbReference type="InterPro" id="IPR050603">
    <property type="entry name" value="MYST_HAT"/>
</dbReference>
<dbReference type="SUPFAM" id="SSF103637">
    <property type="entry name" value="CCHHC domain"/>
    <property type="match status" value="1"/>
</dbReference>
<dbReference type="InterPro" id="IPR002717">
    <property type="entry name" value="HAT_MYST-type"/>
</dbReference>
<evidence type="ECO:0000256" key="6">
    <source>
        <dbReference type="ARBA" id="ARBA00022771"/>
    </source>
</evidence>
<dbReference type="EC" id="2.3.1.48" evidence="3 14"/>
<keyword evidence="9" id="KW-0007">Acetylation</keyword>
<keyword evidence="12 14" id="KW-0539">Nucleus</keyword>
<evidence type="ECO:0000256" key="2">
    <source>
        <dbReference type="ARBA" id="ARBA00010107"/>
    </source>
</evidence>
<dbReference type="Gene3D" id="4.10.320.30">
    <property type="match status" value="1"/>
</dbReference>
<sequence length="521" mass="59709">MKSGQFSQMERPLPFSRSKLPKSKHRFVSWSVKQKQKKFNQALPVNRSNVPFNCPLIGCSGIGHINGRDTAHVTLSGCPLYHNMSFVKWAEMRAREEGLVVPESIIRISQNSPSPSKVKHRVDRSHQFKTTQREPMLDDLASQVELYQFRRAQQRLVSTYETDAREHLLLCARVASNSGNVPNNAFSENIEFATEQRIRSVIFGTWDLQPWYQSNYPADLSCLPTIYICEFCLCGMRHKVAYDRHKINCGRTFPPGNEIYRKENLSFFEIDGQKHQEYCRNLCLLAKLFLKQKTVHELDQVPAFLFYVLTETDQDGSHIIGYFSKQKADDQCDNSVNTVYNNLSCILILPPYQCRGFGRMLIEMSYILSRLEQRIGTPERPLSDLGIIIYRRYWRFEILKYLSSFTAKSINIRTMSQELGIAVPDIVSTLLDMKMLVCYRTQYYIINNKPDVDALLSTIKPPATDRCIDSTCLYWTPNVSNINQLSKSPSSSTLSISTTTNQKVLHKSSLISPSDSIGANI</sequence>
<feature type="region of interest" description="Disordered" evidence="15">
    <location>
        <begin position="1"/>
        <end position="20"/>
    </location>
</feature>
<dbReference type="Gene3D" id="3.40.630.30">
    <property type="match status" value="1"/>
</dbReference>
<dbReference type="PANTHER" id="PTHR10615:SF161">
    <property type="entry name" value="HISTONE ACETYLTRANSFERASE KAT7"/>
    <property type="match status" value="1"/>
</dbReference>
<name>A0A922LMV6_SCHHA</name>
<comment type="similarity">
    <text evidence="2 14">Belongs to the MYST (SAS/MOZ) family.</text>
</comment>
<keyword evidence="6" id="KW-0863">Zinc-finger</keyword>
<dbReference type="InterPro" id="IPR002515">
    <property type="entry name" value="Znf_C2H2C"/>
</dbReference>
<dbReference type="InterPro" id="IPR036060">
    <property type="entry name" value="Znf_C2H2C_sf"/>
</dbReference>
<evidence type="ECO:0000256" key="14">
    <source>
        <dbReference type="RuleBase" id="RU361211"/>
    </source>
</evidence>
<dbReference type="Gene3D" id="3.30.60.60">
    <property type="entry name" value="N-acetyl transferase-like"/>
    <property type="match status" value="1"/>
</dbReference>
<keyword evidence="8" id="KW-0156">Chromatin regulator</keyword>
<dbReference type="PANTHER" id="PTHR10615">
    <property type="entry name" value="HISTONE ACETYLTRANSFERASE"/>
    <property type="match status" value="1"/>
</dbReference>
<dbReference type="Proteomes" id="UP000471633">
    <property type="component" value="Unassembled WGS sequence"/>
</dbReference>
<dbReference type="GO" id="GO:0010485">
    <property type="term" value="F:histone H4 acetyltransferase activity"/>
    <property type="evidence" value="ECO:0007669"/>
    <property type="project" value="TreeGrafter"/>
</dbReference>
<dbReference type="Pfam" id="PF01530">
    <property type="entry name" value="zf-C2HC"/>
    <property type="match status" value="1"/>
</dbReference>
<gene>
    <name evidence="17" type="primary">KAT7_1</name>
    <name evidence="17" type="ORF">MS3_00002860</name>
</gene>
<evidence type="ECO:0000256" key="7">
    <source>
        <dbReference type="ARBA" id="ARBA00022833"/>
    </source>
</evidence>
<dbReference type="RefSeq" id="XP_051070511.1">
    <property type="nucleotide sequence ID" value="XM_051210513.1"/>
</dbReference>
<accession>A0A922LMV6</accession>
<evidence type="ECO:0000256" key="3">
    <source>
        <dbReference type="ARBA" id="ARBA00013184"/>
    </source>
</evidence>
<dbReference type="CTD" id="75577025"/>
<evidence type="ECO:0000256" key="8">
    <source>
        <dbReference type="ARBA" id="ARBA00022853"/>
    </source>
</evidence>
<comment type="subcellular location">
    <subcellularLocation>
        <location evidence="1 14">Nucleus</location>
    </subcellularLocation>
</comment>
<evidence type="ECO:0000313" key="18">
    <source>
        <dbReference type="Proteomes" id="UP000471633"/>
    </source>
</evidence>
<dbReference type="PROSITE" id="PS51802">
    <property type="entry name" value="ZF_CCHHC"/>
    <property type="match status" value="1"/>
</dbReference>
<comment type="catalytic activity">
    <reaction evidence="14">
        <text>L-lysyl-[protein] + acetyl-CoA = N(6)-acetyl-L-lysyl-[protein] + CoA + H(+)</text>
        <dbReference type="Rhea" id="RHEA:45948"/>
        <dbReference type="Rhea" id="RHEA-COMP:9752"/>
        <dbReference type="Rhea" id="RHEA-COMP:10731"/>
        <dbReference type="ChEBI" id="CHEBI:15378"/>
        <dbReference type="ChEBI" id="CHEBI:29969"/>
        <dbReference type="ChEBI" id="CHEBI:57287"/>
        <dbReference type="ChEBI" id="CHEBI:57288"/>
        <dbReference type="ChEBI" id="CHEBI:61930"/>
        <dbReference type="EC" id="2.3.1.48"/>
    </reaction>
</comment>
<dbReference type="InterPro" id="IPR016181">
    <property type="entry name" value="Acyl_CoA_acyltransferase"/>
</dbReference>
<dbReference type="GO" id="GO:0008270">
    <property type="term" value="F:zinc ion binding"/>
    <property type="evidence" value="ECO:0007669"/>
    <property type="project" value="UniProtKB-KW"/>
</dbReference>
<evidence type="ECO:0000256" key="13">
    <source>
        <dbReference type="PIRSR" id="PIRSR602717-51"/>
    </source>
</evidence>
<comment type="caution">
    <text evidence="17">The sequence shown here is derived from an EMBL/GenBank/DDBJ whole genome shotgun (WGS) entry which is preliminary data.</text>
</comment>
<keyword evidence="7" id="KW-0862">Zinc</keyword>
<keyword evidence="5" id="KW-0479">Metal-binding</keyword>
<keyword evidence="10" id="KW-0805">Transcription regulation</keyword>
<evidence type="ECO:0000256" key="1">
    <source>
        <dbReference type="ARBA" id="ARBA00004123"/>
    </source>
</evidence>
<dbReference type="OrthoDB" id="787137at2759"/>
<evidence type="ECO:0000256" key="11">
    <source>
        <dbReference type="ARBA" id="ARBA00023163"/>
    </source>
</evidence>
<evidence type="ECO:0000256" key="5">
    <source>
        <dbReference type="ARBA" id="ARBA00022723"/>
    </source>
</evidence>
<dbReference type="GeneID" id="75577025"/>
<organism evidence="17 18">
    <name type="scientific">Schistosoma haematobium</name>
    <name type="common">Blood fluke</name>
    <dbReference type="NCBI Taxonomy" id="6185"/>
    <lineage>
        <taxon>Eukaryota</taxon>
        <taxon>Metazoa</taxon>
        <taxon>Spiralia</taxon>
        <taxon>Lophotrochozoa</taxon>
        <taxon>Platyhelminthes</taxon>
        <taxon>Trematoda</taxon>
        <taxon>Digenea</taxon>
        <taxon>Strigeidida</taxon>
        <taxon>Schistosomatoidea</taxon>
        <taxon>Schistosomatidae</taxon>
        <taxon>Schistosoma</taxon>
    </lineage>
</organism>
<reference evidence="17" key="3">
    <citation type="submission" date="2021-06" db="EMBL/GenBank/DDBJ databases">
        <title>Chromosome-level genome assembly for S. haematobium.</title>
        <authorList>
            <person name="Stroehlein A.J."/>
        </authorList>
    </citation>
    <scope>NUCLEOTIDE SEQUENCE</scope>
</reference>
<evidence type="ECO:0000256" key="4">
    <source>
        <dbReference type="ARBA" id="ARBA00022679"/>
    </source>
</evidence>
<dbReference type="AlphaFoldDB" id="A0A922LMV6"/>
<dbReference type="EMBL" id="AMPZ03000002">
    <property type="protein sequence ID" value="KAH9590008.1"/>
    <property type="molecule type" value="Genomic_DNA"/>
</dbReference>
<keyword evidence="18" id="KW-1185">Reference proteome</keyword>
<keyword evidence="11" id="KW-0804">Transcription</keyword>
<dbReference type="Pfam" id="PF01853">
    <property type="entry name" value="MOZ_SAS"/>
    <property type="match status" value="1"/>
</dbReference>
<dbReference type="GO" id="GO:0010484">
    <property type="term" value="F:histone H3 acetyltransferase activity"/>
    <property type="evidence" value="ECO:0007669"/>
    <property type="project" value="TreeGrafter"/>
</dbReference>